<evidence type="ECO:0000256" key="1">
    <source>
        <dbReference type="SAM" id="MobiDB-lite"/>
    </source>
</evidence>
<sequence>MSPSPPNTGPSPSAGSSDSQRASRVRRILAASHSWQTLLAALVAGAAAIFVAVLPGGGSGGGGDSPSPSPSEKSQSEAFVNINTITQTSVLDQAKRVIVTLAGDYGGLRQGWAVYAFGQEQTPRGASATSASWKVQQATVDPEKEKWTAKFTIDKTPVTMHWSAAFGPESTDEESCCPTETPGEPSTSAPSTSEPSAGESSRHEAAEAKENLRLEGPRSDLAVAPAPTKTTVITPAP</sequence>
<dbReference type="Proteomes" id="UP000235464">
    <property type="component" value="Chromosome I"/>
</dbReference>
<reference evidence="3" key="1">
    <citation type="submission" date="2017-11" db="EMBL/GenBank/DDBJ databases">
        <authorList>
            <person name="Wibberg D."/>
        </authorList>
    </citation>
    <scope>NUCLEOTIDE SEQUENCE [LARGE SCALE GENOMIC DNA]</scope>
</reference>
<dbReference type="EMBL" id="LT963352">
    <property type="protein sequence ID" value="SOR80566.1"/>
    <property type="molecule type" value="Genomic_DNA"/>
</dbReference>
<keyword evidence="3" id="KW-1185">Reference proteome</keyword>
<proteinExistence type="predicted"/>
<feature type="region of interest" description="Disordered" evidence="1">
    <location>
        <begin position="168"/>
        <end position="237"/>
    </location>
</feature>
<accession>A0A2N9BB35</accession>
<feature type="compositionally biased region" description="Polar residues" evidence="1">
    <location>
        <begin position="228"/>
        <end position="237"/>
    </location>
</feature>
<organism evidence="2 3">
    <name type="scientific">Streptomyces chartreusis NRRL 3882</name>
    <dbReference type="NCBI Taxonomy" id="1079985"/>
    <lineage>
        <taxon>Bacteria</taxon>
        <taxon>Bacillati</taxon>
        <taxon>Actinomycetota</taxon>
        <taxon>Actinomycetes</taxon>
        <taxon>Kitasatosporales</taxon>
        <taxon>Streptomycetaceae</taxon>
        <taxon>Streptomyces</taxon>
    </lineage>
</organism>
<feature type="region of interest" description="Disordered" evidence="1">
    <location>
        <begin position="1"/>
        <end position="23"/>
    </location>
</feature>
<name>A0A2N9BB35_STRCX</name>
<evidence type="ECO:0000313" key="2">
    <source>
        <dbReference type="EMBL" id="SOR80566.1"/>
    </source>
</evidence>
<gene>
    <name evidence="2" type="ORF">SCNRRL3882_4021</name>
</gene>
<feature type="compositionally biased region" description="Low complexity" evidence="1">
    <location>
        <begin position="178"/>
        <end position="199"/>
    </location>
</feature>
<evidence type="ECO:0000313" key="3">
    <source>
        <dbReference type="Proteomes" id="UP000235464"/>
    </source>
</evidence>
<feature type="compositionally biased region" description="Basic and acidic residues" evidence="1">
    <location>
        <begin position="200"/>
        <end position="218"/>
    </location>
</feature>
<protein>
    <submittedName>
        <fullName evidence="2">Uncharacterized protein</fullName>
    </submittedName>
</protein>
<dbReference type="AlphaFoldDB" id="A0A2N9BB35"/>